<evidence type="ECO:0000313" key="2">
    <source>
        <dbReference type="Proteomes" id="UP000245207"/>
    </source>
</evidence>
<organism evidence="1 2">
    <name type="scientific">Artemisia annua</name>
    <name type="common">Sweet wormwood</name>
    <dbReference type="NCBI Taxonomy" id="35608"/>
    <lineage>
        <taxon>Eukaryota</taxon>
        <taxon>Viridiplantae</taxon>
        <taxon>Streptophyta</taxon>
        <taxon>Embryophyta</taxon>
        <taxon>Tracheophyta</taxon>
        <taxon>Spermatophyta</taxon>
        <taxon>Magnoliopsida</taxon>
        <taxon>eudicotyledons</taxon>
        <taxon>Gunneridae</taxon>
        <taxon>Pentapetalae</taxon>
        <taxon>asterids</taxon>
        <taxon>campanulids</taxon>
        <taxon>Asterales</taxon>
        <taxon>Asteraceae</taxon>
        <taxon>Asteroideae</taxon>
        <taxon>Anthemideae</taxon>
        <taxon>Artemisiinae</taxon>
        <taxon>Artemisia</taxon>
    </lineage>
</organism>
<keyword evidence="2" id="KW-1185">Reference proteome</keyword>
<dbReference type="PANTHER" id="PTHR47602:SF2">
    <property type="entry name" value="F-BOX PROTEIN SKIP22"/>
    <property type="match status" value="1"/>
</dbReference>
<proteinExistence type="predicted"/>
<dbReference type="EMBL" id="PKPP01009824">
    <property type="protein sequence ID" value="PWA47403.1"/>
    <property type="molecule type" value="Genomic_DNA"/>
</dbReference>
<evidence type="ECO:0000313" key="1">
    <source>
        <dbReference type="EMBL" id="PWA47403.1"/>
    </source>
</evidence>
<reference evidence="1 2" key="1">
    <citation type="journal article" date="2018" name="Mol. Plant">
        <title>The genome of Artemisia annua provides insight into the evolution of Asteraceae family and artemisinin biosynthesis.</title>
        <authorList>
            <person name="Shen Q."/>
            <person name="Zhang L."/>
            <person name="Liao Z."/>
            <person name="Wang S."/>
            <person name="Yan T."/>
            <person name="Shi P."/>
            <person name="Liu M."/>
            <person name="Fu X."/>
            <person name="Pan Q."/>
            <person name="Wang Y."/>
            <person name="Lv Z."/>
            <person name="Lu X."/>
            <person name="Zhang F."/>
            <person name="Jiang W."/>
            <person name="Ma Y."/>
            <person name="Chen M."/>
            <person name="Hao X."/>
            <person name="Li L."/>
            <person name="Tang Y."/>
            <person name="Lv G."/>
            <person name="Zhou Y."/>
            <person name="Sun X."/>
            <person name="Brodelius P.E."/>
            <person name="Rose J.K.C."/>
            <person name="Tang K."/>
        </authorList>
    </citation>
    <scope>NUCLEOTIDE SEQUENCE [LARGE SCALE GENOMIC DNA]</scope>
    <source>
        <strain evidence="2">cv. Huhao1</strain>
        <tissue evidence="1">Leaf</tissue>
    </source>
</reference>
<dbReference type="Proteomes" id="UP000245207">
    <property type="component" value="Unassembled WGS sequence"/>
</dbReference>
<dbReference type="STRING" id="35608.A0A2U1LEH8"/>
<comment type="caution">
    <text evidence="1">The sequence shown here is derived from an EMBL/GenBank/DDBJ whole genome shotgun (WGS) entry which is preliminary data.</text>
</comment>
<sequence length="198" mass="22118">MEKYDDGNSSSEVGKSFSVPSFLRKAFADALRNDDGGLLDHKLFRIAVCAVLLESGFVEIDPKLKIFKCDNFNAQWNYYYGLPNIISGGIEYVKIVFQNLGKYCKVYGSLNNGTGIHSVLFEKDKLPILNVVWAKIGQVVDEKAVSDFWRKVKDGFVLPLSIDLCEKNGLELPSSFIKLPTELKLKILESVSGVDNLI</sequence>
<accession>A0A2U1LEH8</accession>
<dbReference type="AlphaFoldDB" id="A0A2U1LEH8"/>
<name>A0A2U1LEH8_ARTAN</name>
<dbReference type="OrthoDB" id="101791at2759"/>
<dbReference type="Gene3D" id="3.40.1000.30">
    <property type="match status" value="1"/>
</dbReference>
<dbReference type="PANTHER" id="PTHR47602">
    <property type="entry name" value="F-BOX PROTEIN SKIP22"/>
    <property type="match status" value="1"/>
</dbReference>
<protein>
    <submittedName>
        <fullName evidence="1">F-box domain, cyclin-like protein</fullName>
    </submittedName>
</protein>
<gene>
    <name evidence="1" type="ORF">CTI12_AA498790</name>
</gene>